<dbReference type="InterPro" id="IPR036008">
    <property type="entry name" value="Aconitase_4Fe-4S_dom"/>
</dbReference>
<dbReference type="PANTHER" id="PTHR43822:SF2">
    <property type="entry name" value="HOMOACONITASE, MITOCHONDRIAL"/>
    <property type="match status" value="1"/>
</dbReference>
<keyword evidence="5 6" id="KW-0456">Lyase</keyword>
<dbReference type="PROSITE" id="PS01244">
    <property type="entry name" value="ACONITASE_2"/>
    <property type="match status" value="1"/>
</dbReference>
<comment type="pathway">
    <text evidence="6">Amino-acid biosynthesis; L-leucine biosynthesis; L-leucine from 3-methyl-2-oxobutanoate: step 2/4.</text>
</comment>
<dbReference type="GeneID" id="90983732"/>
<dbReference type="PANTHER" id="PTHR43822">
    <property type="entry name" value="HOMOACONITASE, MITOCHONDRIAL-RELATED"/>
    <property type="match status" value="1"/>
</dbReference>
<keyword evidence="1 6" id="KW-0004">4Fe-4S</keyword>
<sequence>MGKTFAEKVLGKAAGYEVTANQVVTVEPDFCMSHDNGAPIARTFKKIGVKNVKYPERICLILDHAVPAPTSDHAVNHKEVREFVAAQGIPNFYDVKSEGGVCHQKMCEEGFALPGLVMVGSDSHTCTYGAYGAFSTGIGRSEMAAVWATGKLWFKVPESMKVVVTGKFKPGVSAKDFILKFIGDVRADGADYMSVEFHGEGIENMSIAERMTLCNMGIEFGAKNAVCKPDKKLLDLLKERGNAKSDKWEAIWADEDAVYAKEFHYDLGDITPGVAKPHKVDNYAPIEEVKGTKIHEAFLGSCTNGRIEDLRLAAQVLKGKKVAVRTVVIPASWIVYRQAMKEGLLDIFLDAGCVICNPGCGPCMGNHEGILAPGESAISTANRNFKGRMGDKESFIYLASPMTVAASAIKGEISDPRNR</sequence>
<dbReference type="Gene3D" id="3.30.499.10">
    <property type="entry name" value="Aconitase, domain 3"/>
    <property type="match status" value="2"/>
</dbReference>
<evidence type="ECO:0000256" key="1">
    <source>
        <dbReference type="ARBA" id="ARBA00022485"/>
    </source>
</evidence>
<dbReference type="NCBIfam" id="TIGR01343">
    <property type="entry name" value="hacA_fam"/>
    <property type="match status" value="1"/>
</dbReference>
<dbReference type="PROSITE" id="PS00450">
    <property type="entry name" value="ACONITASE_1"/>
    <property type="match status" value="1"/>
</dbReference>
<dbReference type="Pfam" id="PF00330">
    <property type="entry name" value="Aconitase"/>
    <property type="match status" value="1"/>
</dbReference>
<keyword evidence="6" id="KW-0432">Leucine biosynthesis</keyword>
<evidence type="ECO:0000256" key="3">
    <source>
        <dbReference type="ARBA" id="ARBA00023004"/>
    </source>
</evidence>
<evidence type="ECO:0000256" key="4">
    <source>
        <dbReference type="ARBA" id="ARBA00023014"/>
    </source>
</evidence>
<evidence type="ECO:0000259" key="7">
    <source>
        <dbReference type="Pfam" id="PF00330"/>
    </source>
</evidence>
<accession>A0A073J387</accession>
<protein>
    <recommendedName>
        <fullName evidence="6">3-isopropylmalate dehydratase large subunit</fullName>
        <ecNumber evidence="6">4.2.1.33</ecNumber>
    </recommendedName>
    <alternativeName>
        <fullName evidence="6">Alpha-IPM isomerase</fullName>
        <shortName evidence="6">IPMI</shortName>
    </alternativeName>
    <alternativeName>
        <fullName evidence="6">Isopropylmalate isomerase</fullName>
    </alternativeName>
</protein>
<dbReference type="PATRIC" id="fig|2754.20.peg.2378"/>
<reference evidence="8 9" key="1">
    <citation type="submission" date="2014-04" db="EMBL/GenBank/DDBJ databases">
        <title>Draft Genome Sequence of Synergistes jonesii.</title>
        <authorList>
            <person name="Coil D.A."/>
            <person name="Eisen J.A."/>
            <person name="Holland-Moritz H.E."/>
        </authorList>
    </citation>
    <scope>NUCLEOTIDE SEQUENCE [LARGE SCALE GENOMIC DNA]</scope>
    <source>
        <strain evidence="8 9">78-1</strain>
    </source>
</reference>
<dbReference type="eggNOG" id="COG0065">
    <property type="taxonomic scope" value="Bacteria"/>
</dbReference>
<keyword evidence="9" id="KW-1185">Reference proteome</keyword>
<dbReference type="EC" id="4.2.1.33" evidence="6"/>
<feature type="domain" description="Aconitase/3-isopropylmalate dehydratase large subunit alpha/beta/alpha" evidence="7">
    <location>
        <begin position="21"/>
        <end position="288"/>
    </location>
</feature>
<dbReference type="SUPFAM" id="SSF53732">
    <property type="entry name" value="Aconitase iron-sulfur domain"/>
    <property type="match status" value="1"/>
</dbReference>
<dbReference type="InterPro" id="IPR050067">
    <property type="entry name" value="IPM_dehydratase_rel_enz"/>
</dbReference>
<comment type="cofactor">
    <cofactor evidence="6">
        <name>[4Fe-4S] cluster</name>
        <dbReference type="ChEBI" id="CHEBI:49883"/>
    </cofactor>
    <text evidence="6">Binds 1 [4Fe-4S] cluster per subunit.</text>
</comment>
<keyword evidence="4 6" id="KW-0411">Iron-sulfur</keyword>
<dbReference type="InterPro" id="IPR011826">
    <property type="entry name" value="HAcnase/IPMdehydase_lsu_prok"/>
</dbReference>
<dbReference type="HAMAP" id="MF_01027">
    <property type="entry name" value="LeuC_type2"/>
    <property type="match status" value="1"/>
</dbReference>
<dbReference type="InterPro" id="IPR015931">
    <property type="entry name" value="Acnase/IPM_dHydase_lsu_aba_1/3"/>
</dbReference>
<dbReference type="NCBIfam" id="TIGR02086">
    <property type="entry name" value="IPMI_arch"/>
    <property type="match status" value="1"/>
</dbReference>
<dbReference type="EMBL" id="JMKI01000034">
    <property type="protein sequence ID" value="KEJ92182.1"/>
    <property type="molecule type" value="Genomic_DNA"/>
</dbReference>
<dbReference type="InterPro" id="IPR033941">
    <property type="entry name" value="IPMI_cat"/>
</dbReference>
<dbReference type="GO" id="GO:0046872">
    <property type="term" value="F:metal ion binding"/>
    <property type="evidence" value="ECO:0007669"/>
    <property type="project" value="UniProtKB-KW"/>
</dbReference>
<keyword evidence="6" id="KW-0028">Amino-acid biosynthesis</keyword>
<evidence type="ECO:0000256" key="2">
    <source>
        <dbReference type="ARBA" id="ARBA00022723"/>
    </source>
</evidence>
<comment type="similarity">
    <text evidence="6">Belongs to the aconitase/IPM isomerase family. LeuC type 2 subfamily.</text>
</comment>
<evidence type="ECO:0000256" key="5">
    <source>
        <dbReference type="ARBA" id="ARBA00023239"/>
    </source>
</evidence>
<dbReference type="InterPro" id="IPR018136">
    <property type="entry name" value="Aconitase_4Fe-4S_BS"/>
</dbReference>
<dbReference type="NCBIfam" id="NF001614">
    <property type="entry name" value="PRK00402.1"/>
    <property type="match status" value="1"/>
</dbReference>
<comment type="catalytic activity">
    <reaction evidence="6">
        <text>(2R,3S)-3-isopropylmalate = (2S)-2-isopropylmalate</text>
        <dbReference type="Rhea" id="RHEA:32287"/>
        <dbReference type="ChEBI" id="CHEBI:1178"/>
        <dbReference type="ChEBI" id="CHEBI:35121"/>
        <dbReference type="EC" id="4.2.1.33"/>
    </reaction>
</comment>
<organism evidence="8 9">
    <name type="scientific">Synergistes jonesii</name>
    <dbReference type="NCBI Taxonomy" id="2754"/>
    <lineage>
        <taxon>Bacteria</taxon>
        <taxon>Thermotogati</taxon>
        <taxon>Synergistota</taxon>
        <taxon>Synergistia</taxon>
        <taxon>Synergistales</taxon>
        <taxon>Synergistaceae</taxon>
        <taxon>Synergistes</taxon>
    </lineage>
</organism>
<comment type="subunit">
    <text evidence="6">Heterodimer of LeuC and LeuD.</text>
</comment>
<gene>
    <name evidence="6" type="primary">leuC</name>
    <name evidence="8" type="ORF">EH55_05450</name>
</gene>
<dbReference type="CDD" id="cd01583">
    <property type="entry name" value="IPMI"/>
    <property type="match status" value="1"/>
</dbReference>
<dbReference type="GO" id="GO:0009098">
    <property type="term" value="P:L-leucine biosynthetic process"/>
    <property type="evidence" value="ECO:0007669"/>
    <property type="project" value="UniProtKB-UniRule"/>
</dbReference>
<dbReference type="GO" id="GO:0003861">
    <property type="term" value="F:3-isopropylmalate dehydratase activity"/>
    <property type="evidence" value="ECO:0007669"/>
    <property type="project" value="UniProtKB-UniRule"/>
</dbReference>
<dbReference type="RefSeq" id="WP_037976386.1">
    <property type="nucleotide sequence ID" value="NZ_CALIAO010000044.1"/>
</dbReference>
<evidence type="ECO:0000313" key="9">
    <source>
        <dbReference type="Proteomes" id="UP000027665"/>
    </source>
</evidence>
<dbReference type="InterPro" id="IPR006251">
    <property type="entry name" value="Homoacnase/IPMdehydase_lsu"/>
</dbReference>
<keyword evidence="6" id="KW-0100">Branched-chain amino acid biosynthesis</keyword>
<dbReference type="AlphaFoldDB" id="A0A073J387"/>
<evidence type="ECO:0000256" key="6">
    <source>
        <dbReference type="HAMAP-Rule" id="MF_01027"/>
    </source>
</evidence>
<evidence type="ECO:0000313" key="8">
    <source>
        <dbReference type="EMBL" id="KEJ92182.1"/>
    </source>
</evidence>
<keyword evidence="3 6" id="KW-0408">Iron</keyword>
<name>A0A073J387_9BACT</name>
<dbReference type="STRING" id="2754.EH55_05450"/>
<keyword evidence="2 6" id="KW-0479">Metal-binding</keyword>
<feature type="binding site" evidence="6">
    <location>
        <position position="360"/>
    </location>
    <ligand>
        <name>[4Fe-4S] cluster</name>
        <dbReference type="ChEBI" id="CHEBI:49883"/>
    </ligand>
</feature>
<dbReference type="InterPro" id="IPR001030">
    <property type="entry name" value="Acoase/IPM_deHydtase_lsu_aba"/>
</dbReference>
<feature type="binding site" evidence="6">
    <location>
        <position position="363"/>
    </location>
    <ligand>
        <name>[4Fe-4S] cluster</name>
        <dbReference type="ChEBI" id="CHEBI:49883"/>
    </ligand>
</feature>
<dbReference type="GO" id="GO:0051539">
    <property type="term" value="F:4 iron, 4 sulfur cluster binding"/>
    <property type="evidence" value="ECO:0007669"/>
    <property type="project" value="UniProtKB-KW"/>
</dbReference>
<dbReference type="OrthoDB" id="9802769at2"/>
<feature type="binding site" evidence="6">
    <location>
        <position position="302"/>
    </location>
    <ligand>
        <name>[4Fe-4S] cluster</name>
        <dbReference type="ChEBI" id="CHEBI:49883"/>
    </ligand>
</feature>
<dbReference type="UniPathway" id="UPA00048">
    <property type="reaction ID" value="UER00071"/>
</dbReference>
<dbReference type="PRINTS" id="PR00415">
    <property type="entry name" value="ACONITASE"/>
</dbReference>
<dbReference type="Proteomes" id="UP000027665">
    <property type="component" value="Unassembled WGS sequence"/>
</dbReference>
<proteinExistence type="inferred from homology"/>
<comment type="function">
    <text evidence="6">Catalyzes the isomerization between 2-isopropylmalate and 3-isopropylmalate, via the formation of 2-isopropylmaleate.</text>
</comment>
<comment type="caution">
    <text evidence="8">The sequence shown here is derived from an EMBL/GenBank/DDBJ whole genome shotgun (WGS) entry which is preliminary data.</text>
</comment>